<dbReference type="AlphaFoldDB" id="A0A392PEZ5"/>
<dbReference type="Proteomes" id="UP000265520">
    <property type="component" value="Unassembled WGS sequence"/>
</dbReference>
<sequence length="77" mass="8591">LLESTGNEAMTSVAGHAKGLSRRGTRLHRRTNKHYAPFQVPSAWGAVYWAASFGQMGPPQLRVRCPKWLTRPIMDKG</sequence>
<organism evidence="2 3">
    <name type="scientific">Trifolium medium</name>
    <dbReference type="NCBI Taxonomy" id="97028"/>
    <lineage>
        <taxon>Eukaryota</taxon>
        <taxon>Viridiplantae</taxon>
        <taxon>Streptophyta</taxon>
        <taxon>Embryophyta</taxon>
        <taxon>Tracheophyta</taxon>
        <taxon>Spermatophyta</taxon>
        <taxon>Magnoliopsida</taxon>
        <taxon>eudicotyledons</taxon>
        <taxon>Gunneridae</taxon>
        <taxon>Pentapetalae</taxon>
        <taxon>rosids</taxon>
        <taxon>fabids</taxon>
        <taxon>Fabales</taxon>
        <taxon>Fabaceae</taxon>
        <taxon>Papilionoideae</taxon>
        <taxon>50 kb inversion clade</taxon>
        <taxon>NPAAA clade</taxon>
        <taxon>Hologalegina</taxon>
        <taxon>IRL clade</taxon>
        <taxon>Trifolieae</taxon>
        <taxon>Trifolium</taxon>
    </lineage>
</organism>
<proteinExistence type="predicted"/>
<comment type="caution">
    <text evidence="2">The sequence shown here is derived from an EMBL/GenBank/DDBJ whole genome shotgun (WGS) entry which is preliminary data.</text>
</comment>
<protein>
    <submittedName>
        <fullName evidence="2">Uncharacterized protein</fullName>
    </submittedName>
</protein>
<evidence type="ECO:0000256" key="1">
    <source>
        <dbReference type="SAM" id="MobiDB-lite"/>
    </source>
</evidence>
<accession>A0A392PEZ5</accession>
<evidence type="ECO:0000313" key="2">
    <source>
        <dbReference type="EMBL" id="MCI10681.1"/>
    </source>
</evidence>
<name>A0A392PEZ5_9FABA</name>
<feature type="compositionally biased region" description="Polar residues" evidence="1">
    <location>
        <begin position="1"/>
        <end position="10"/>
    </location>
</feature>
<dbReference type="EMBL" id="LXQA010077189">
    <property type="protein sequence ID" value="MCI10681.1"/>
    <property type="molecule type" value="Genomic_DNA"/>
</dbReference>
<evidence type="ECO:0000313" key="3">
    <source>
        <dbReference type="Proteomes" id="UP000265520"/>
    </source>
</evidence>
<feature type="non-terminal residue" evidence="2">
    <location>
        <position position="1"/>
    </location>
</feature>
<reference evidence="2 3" key="1">
    <citation type="journal article" date="2018" name="Front. Plant Sci.">
        <title>Red Clover (Trifolium pratense) and Zigzag Clover (T. medium) - A Picture of Genomic Similarities and Differences.</title>
        <authorList>
            <person name="Dluhosova J."/>
            <person name="Istvanek J."/>
            <person name="Nedelnik J."/>
            <person name="Repkova J."/>
        </authorList>
    </citation>
    <scope>NUCLEOTIDE SEQUENCE [LARGE SCALE GENOMIC DNA]</scope>
    <source>
        <strain evidence="3">cv. 10/8</strain>
        <tissue evidence="2">Leaf</tissue>
    </source>
</reference>
<feature type="region of interest" description="Disordered" evidence="1">
    <location>
        <begin position="1"/>
        <end position="26"/>
    </location>
</feature>
<keyword evidence="3" id="KW-1185">Reference proteome</keyword>